<reference evidence="2 3" key="1">
    <citation type="journal article" date="2010" name="Nature">
        <title>Genome sequencing and analysis of the model grass Brachypodium distachyon.</title>
        <authorList>
            <consortium name="International Brachypodium Initiative"/>
        </authorList>
    </citation>
    <scope>NUCLEOTIDE SEQUENCE [LARGE SCALE GENOMIC DNA]</scope>
    <source>
        <strain evidence="2 3">Bd21</strain>
    </source>
</reference>
<keyword evidence="1" id="KW-0812">Transmembrane</keyword>
<protein>
    <submittedName>
        <fullName evidence="2 3">Uncharacterized protein</fullName>
    </submittedName>
</protein>
<dbReference type="InParanoid" id="A0A2K2DGG5"/>
<evidence type="ECO:0000313" key="3">
    <source>
        <dbReference type="EnsemblPlants" id="PNT73371"/>
    </source>
</evidence>
<gene>
    <name evidence="2" type="ORF">BRADI_2g57600v3</name>
</gene>
<feature type="transmembrane region" description="Helical" evidence="1">
    <location>
        <begin position="65"/>
        <end position="84"/>
    </location>
</feature>
<evidence type="ECO:0000313" key="4">
    <source>
        <dbReference type="Proteomes" id="UP000008810"/>
    </source>
</evidence>
<name>A0A2K2DGG5_BRADI</name>
<organism evidence="2">
    <name type="scientific">Brachypodium distachyon</name>
    <name type="common">Purple false brome</name>
    <name type="synonym">Trachynia distachya</name>
    <dbReference type="NCBI Taxonomy" id="15368"/>
    <lineage>
        <taxon>Eukaryota</taxon>
        <taxon>Viridiplantae</taxon>
        <taxon>Streptophyta</taxon>
        <taxon>Embryophyta</taxon>
        <taxon>Tracheophyta</taxon>
        <taxon>Spermatophyta</taxon>
        <taxon>Magnoliopsida</taxon>
        <taxon>Liliopsida</taxon>
        <taxon>Poales</taxon>
        <taxon>Poaceae</taxon>
        <taxon>BOP clade</taxon>
        <taxon>Pooideae</taxon>
        <taxon>Stipodae</taxon>
        <taxon>Brachypodieae</taxon>
        <taxon>Brachypodium</taxon>
    </lineage>
</organism>
<keyword evidence="1" id="KW-0472">Membrane</keyword>
<evidence type="ECO:0000256" key="1">
    <source>
        <dbReference type="SAM" id="Phobius"/>
    </source>
</evidence>
<keyword evidence="4" id="KW-1185">Reference proteome</keyword>
<reference evidence="3" key="3">
    <citation type="submission" date="2018-08" db="UniProtKB">
        <authorList>
            <consortium name="EnsemblPlants"/>
        </authorList>
    </citation>
    <scope>IDENTIFICATION</scope>
    <source>
        <strain evidence="3">cv. Bd21</strain>
    </source>
</reference>
<dbReference type="EMBL" id="CM000881">
    <property type="protein sequence ID" value="PNT73371.1"/>
    <property type="molecule type" value="Genomic_DNA"/>
</dbReference>
<accession>A0A2K2DGG5</accession>
<keyword evidence="1" id="KW-1133">Transmembrane helix</keyword>
<dbReference type="Proteomes" id="UP000008810">
    <property type="component" value="Chromosome 2"/>
</dbReference>
<evidence type="ECO:0000313" key="2">
    <source>
        <dbReference type="EMBL" id="PNT73371.1"/>
    </source>
</evidence>
<proteinExistence type="predicted"/>
<dbReference type="AlphaFoldDB" id="A0A2K2DGG5"/>
<dbReference type="EnsemblPlants" id="PNT73371">
    <property type="protein sequence ID" value="PNT73371"/>
    <property type="gene ID" value="BRADI_2g57600v3"/>
</dbReference>
<dbReference type="Gramene" id="PNT73371">
    <property type="protein sequence ID" value="PNT73371"/>
    <property type="gene ID" value="BRADI_2g57600v3"/>
</dbReference>
<feature type="transmembrane region" description="Helical" evidence="1">
    <location>
        <begin position="40"/>
        <end position="59"/>
    </location>
</feature>
<reference evidence="2" key="2">
    <citation type="submission" date="2017-06" db="EMBL/GenBank/DDBJ databases">
        <title>WGS assembly of Brachypodium distachyon.</title>
        <authorList>
            <consortium name="The International Brachypodium Initiative"/>
            <person name="Lucas S."/>
            <person name="Harmon-Smith M."/>
            <person name="Lail K."/>
            <person name="Tice H."/>
            <person name="Grimwood J."/>
            <person name="Bruce D."/>
            <person name="Barry K."/>
            <person name="Shu S."/>
            <person name="Lindquist E."/>
            <person name="Wang M."/>
            <person name="Pitluck S."/>
            <person name="Vogel J.P."/>
            <person name="Garvin D.F."/>
            <person name="Mockler T.C."/>
            <person name="Schmutz J."/>
            <person name="Rokhsar D."/>
            <person name="Bevan M.W."/>
        </authorList>
    </citation>
    <scope>NUCLEOTIDE SEQUENCE</scope>
    <source>
        <strain evidence="2">Bd21</strain>
    </source>
</reference>
<sequence length="102" mass="11403">MSSYSALRAMQEARQAGYVAIHVPHAEPRRRRIMSPFRRSFTRGFAVGLGIAFTVGAFVFMNVPLLMKILSSALFLYVPVYALFMSTFQSDDDLPDDYTAGS</sequence>